<comment type="subcellular location">
    <subcellularLocation>
        <location evidence="1">Nucleus</location>
    </subcellularLocation>
</comment>
<dbReference type="SUPFAM" id="SSF50249">
    <property type="entry name" value="Nucleic acid-binding proteins"/>
    <property type="match status" value="1"/>
</dbReference>
<feature type="domain" description="S1 motif" evidence="4">
    <location>
        <begin position="9"/>
        <end position="77"/>
    </location>
</feature>
<dbReference type="PANTHER" id="PTHR28608">
    <property type="entry name" value="INTEGRATOR COMPLEX SUBUNIT 2"/>
    <property type="match status" value="1"/>
</dbReference>
<evidence type="ECO:0000256" key="1">
    <source>
        <dbReference type="ARBA" id="ARBA00004123"/>
    </source>
</evidence>
<evidence type="ECO:0000256" key="2">
    <source>
        <dbReference type="ARBA" id="ARBA00006705"/>
    </source>
</evidence>
<evidence type="ECO:0000313" key="6">
    <source>
        <dbReference type="RefSeq" id="XP_006823115.1"/>
    </source>
</evidence>
<protein>
    <submittedName>
        <fullName evidence="6">Integrator complex subunit 2-like</fullName>
    </submittedName>
</protein>
<sequence>MSMDDLRSGDVLNGRVNNTTHFGAFVDIGVGQNGLIHTSQMPHYVLQNGRPLERGDEVQVKVLSVDVNRGRIGLQLLEIKESNCEFIARNSELFENEVYLEEVSDVLCIAQAELPSLLPVSQVAEALLRVKFGAWLLCRLVANVPDSFNEVCEILVSRGEHQDEESLGGRRRTETLRRLCKMYPSQAMSVRALAVENCRLPGLAIALSLDHCKSNHVESNGVSDLVGFISGLLLGSNSTVRGWMAQFVRNGQKRKRDPPSSLLHSLREQLLQELTTIIPSGDHCVIVDRHVVQASALIRLYCALRGIATMKFSEDESEQLLCLVTSQPPPTPAGIRFVSLGLCMLMACPSIISSADQEKVGISWMNWLVKEGSYFESASGVSASFGEMLLLMAIHFHANQMQPVVDLVCSTLGMKIAVRPNSLARMRLTFTQEIFTEQVVTSHAVTVPVTADLSSTITGFLPVHCIYQLLKSRAFSKHKVPIKNWIYKQICNTTTPLHPLLPPLIEVYVTSILQPTHSGGEQARNRPLTLREIISVYEDTRIRTGGSVSEFTMMYSESHQEQKHVGGLTAQLLVLYYILLYEDCLLTNMKIVANTKSESYPKSLLAQIPIKHLLQQCQQQQHHYGGLYPSLLRLVSTHYPHLSQVEDLLGEELHVMTVNSLAVNRERAGAYGQQDITVDPLIVLRCDPRIFRCPPILDIVLKILTSYLAASKAYLINHLQSTPNLNKKSDMTTNPMMTDVEREELKNALISAQESAAIQILLEICLPISAEKVVDGSLSVLREVQCQVCSLLHQMFIADPNIAKLVHFQGYNSELLPVTVAGIPSMHICLDFIAELLSQPHMEKQVFAIELVSYLCLQYALPKSLSVARLSINVMSTLLTVLPSDKRSRFFLPTLPALVRICQAFPPLYDDITSMLQQMGRICNSHSSVVTNKPLKQLGLNGSSHAVIGRENREQQISEHLLKTSNVDLAMCVAVHQTFQDIVSFAVMTTT</sequence>
<reference evidence="6" key="1">
    <citation type="submission" date="2025-08" db="UniProtKB">
        <authorList>
            <consortium name="RefSeq"/>
        </authorList>
    </citation>
    <scope>IDENTIFICATION</scope>
    <source>
        <tissue evidence="6">Testes</tissue>
    </source>
</reference>
<dbReference type="RefSeq" id="XP_006823115.1">
    <property type="nucleotide sequence ID" value="XM_006823052.1"/>
</dbReference>
<gene>
    <name evidence="6" type="primary">LOC102803359</name>
</gene>
<accession>A0ABM0MSX4</accession>
<dbReference type="Pfam" id="PF14750">
    <property type="entry name" value="INTS2"/>
    <property type="match status" value="1"/>
</dbReference>
<proteinExistence type="inferred from homology"/>
<dbReference type="Gene3D" id="2.40.50.140">
    <property type="entry name" value="Nucleic acid-binding proteins"/>
    <property type="match status" value="1"/>
</dbReference>
<dbReference type="SMART" id="SM00316">
    <property type="entry name" value="S1"/>
    <property type="match status" value="1"/>
</dbReference>
<dbReference type="Proteomes" id="UP000694865">
    <property type="component" value="Unplaced"/>
</dbReference>
<comment type="similarity">
    <text evidence="2">Belongs to the Integrator subunit 2 family.</text>
</comment>
<keyword evidence="5" id="KW-1185">Reference proteome</keyword>
<dbReference type="PANTHER" id="PTHR28608:SF1">
    <property type="entry name" value="INTEGRATOR COMPLEX SUBUNIT 2"/>
    <property type="match status" value="1"/>
</dbReference>
<dbReference type="GeneID" id="102803359"/>
<dbReference type="InterPro" id="IPR029321">
    <property type="entry name" value="INTS2"/>
</dbReference>
<dbReference type="PRINTS" id="PR02105">
    <property type="entry name" value="INTSUBUNIT2"/>
</dbReference>
<evidence type="ECO:0000256" key="3">
    <source>
        <dbReference type="ARBA" id="ARBA00023242"/>
    </source>
</evidence>
<dbReference type="Pfam" id="PF00575">
    <property type="entry name" value="S1"/>
    <property type="match status" value="1"/>
</dbReference>
<name>A0ABM0MSX4_SACKO</name>
<dbReference type="InterPro" id="IPR012340">
    <property type="entry name" value="NA-bd_OB-fold"/>
</dbReference>
<dbReference type="PROSITE" id="PS50126">
    <property type="entry name" value="S1"/>
    <property type="match status" value="1"/>
</dbReference>
<keyword evidence="3" id="KW-0539">Nucleus</keyword>
<organism evidence="5 6">
    <name type="scientific">Saccoglossus kowalevskii</name>
    <name type="common">Acorn worm</name>
    <dbReference type="NCBI Taxonomy" id="10224"/>
    <lineage>
        <taxon>Eukaryota</taxon>
        <taxon>Metazoa</taxon>
        <taxon>Hemichordata</taxon>
        <taxon>Enteropneusta</taxon>
        <taxon>Harrimaniidae</taxon>
        <taxon>Saccoglossus</taxon>
    </lineage>
</organism>
<dbReference type="InterPro" id="IPR003029">
    <property type="entry name" value="S1_domain"/>
</dbReference>
<dbReference type="InterPro" id="IPR026236">
    <property type="entry name" value="Int2_metazoa"/>
</dbReference>
<evidence type="ECO:0000259" key="4">
    <source>
        <dbReference type="PROSITE" id="PS50126"/>
    </source>
</evidence>
<dbReference type="CDD" id="cd05685">
    <property type="entry name" value="S1_Tex"/>
    <property type="match status" value="1"/>
</dbReference>
<evidence type="ECO:0000313" key="5">
    <source>
        <dbReference type="Proteomes" id="UP000694865"/>
    </source>
</evidence>
<dbReference type="InterPro" id="IPR044146">
    <property type="entry name" value="S1_Tex"/>
</dbReference>